<dbReference type="RefSeq" id="WP_191703897.1">
    <property type="nucleotide sequence ID" value="NZ_JACSPW010000008.1"/>
</dbReference>
<evidence type="ECO:0000313" key="4">
    <source>
        <dbReference type="Proteomes" id="UP000600565"/>
    </source>
</evidence>
<dbReference type="Pfam" id="PF13563">
    <property type="entry name" value="2_5_RNA_ligase2"/>
    <property type="match status" value="1"/>
</dbReference>
<evidence type="ECO:0000313" key="3">
    <source>
        <dbReference type="EMBL" id="MBD8033333.1"/>
    </source>
</evidence>
<dbReference type="HAMAP" id="MF_01940">
    <property type="entry name" value="RNA_CPDase"/>
    <property type="match status" value="1"/>
</dbReference>
<comment type="similarity">
    <text evidence="2">Belongs to the 2H phosphoesterase superfamily. ThpR family.</text>
</comment>
<dbReference type="InterPro" id="IPR009097">
    <property type="entry name" value="Cyclic_Pdiesterase"/>
</dbReference>
<comment type="catalytic activity">
    <reaction evidence="2">
        <text>a 3'-end 2',3'-cyclophospho-ribonucleotide-RNA + H2O = a 3'-end 2'-phospho-ribonucleotide-RNA + H(+)</text>
        <dbReference type="Rhea" id="RHEA:11828"/>
        <dbReference type="Rhea" id="RHEA-COMP:10464"/>
        <dbReference type="Rhea" id="RHEA-COMP:17353"/>
        <dbReference type="ChEBI" id="CHEBI:15377"/>
        <dbReference type="ChEBI" id="CHEBI:15378"/>
        <dbReference type="ChEBI" id="CHEBI:83064"/>
        <dbReference type="ChEBI" id="CHEBI:173113"/>
        <dbReference type="EC" id="3.1.4.58"/>
    </reaction>
</comment>
<dbReference type="Gene3D" id="3.90.1140.10">
    <property type="entry name" value="Cyclic phosphodiesterase"/>
    <property type="match status" value="1"/>
</dbReference>
<accession>A0ABR8XN12</accession>
<dbReference type="EC" id="3.1.4.58" evidence="2"/>
<protein>
    <recommendedName>
        <fullName evidence="2">RNA 2',3'-cyclic phosphodiesterase</fullName>
        <shortName evidence="2">RNA 2',3'-CPDase</shortName>
        <ecNumber evidence="2">3.1.4.58</ecNumber>
    </recommendedName>
</protein>
<reference evidence="3 4" key="1">
    <citation type="submission" date="2020-08" db="EMBL/GenBank/DDBJ databases">
        <title>A Genomic Blueprint of the Chicken Gut Microbiome.</title>
        <authorList>
            <person name="Gilroy R."/>
            <person name="Ravi A."/>
            <person name="Getino M."/>
            <person name="Pursley I."/>
            <person name="Horton D.L."/>
            <person name="Alikhan N.-F."/>
            <person name="Baker D."/>
            <person name="Gharbi K."/>
            <person name="Hall N."/>
            <person name="Watson M."/>
            <person name="Adriaenssens E.M."/>
            <person name="Foster-Nyarko E."/>
            <person name="Jarju S."/>
            <person name="Secka A."/>
            <person name="Antonio M."/>
            <person name="Oren A."/>
            <person name="Chaudhuri R."/>
            <person name="La Ragione R.M."/>
            <person name="Hildebrand F."/>
            <person name="Pallen M.J."/>
        </authorList>
    </citation>
    <scope>NUCLEOTIDE SEQUENCE [LARGE SCALE GENOMIC DNA]</scope>
    <source>
        <strain evidence="3 4">Sa1YVA6</strain>
    </source>
</reference>
<comment type="caution">
    <text evidence="3">The sequence shown here is derived from an EMBL/GenBank/DDBJ whole genome shotgun (WGS) entry which is preliminary data.</text>
</comment>
<dbReference type="PANTHER" id="PTHR35561:SF1">
    <property type="entry name" value="RNA 2',3'-CYCLIC PHOSPHODIESTERASE"/>
    <property type="match status" value="1"/>
</dbReference>
<keyword evidence="4" id="KW-1185">Reference proteome</keyword>
<evidence type="ECO:0000256" key="2">
    <source>
        <dbReference type="HAMAP-Rule" id="MF_01940"/>
    </source>
</evidence>
<organism evidence="3 4">
    <name type="scientific">Solibacillus merdavium</name>
    <dbReference type="NCBI Taxonomy" id="2762218"/>
    <lineage>
        <taxon>Bacteria</taxon>
        <taxon>Bacillati</taxon>
        <taxon>Bacillota</taxon>
        <taxon>Bacilli</taxon>
        <taxon>Bacillales</taxon>
        <taxon>Caryophanaceae</taxon>
        <taxon>Solibacillus</taxon>
    </lineage>
</organism>
<gene>
    <name evidence="3" type="primary">thpR</name>
    <name evidence="3" type="ORF">H9632_09650</name>
</gene>
<feature type="short sequence motif" description="HXTX 2" evidence="2">
    <location>
        <begin position="130"/>
        <end position="133"/>
    </location>
</feature>
<comment type="function">
    <text evidence="2">Hydrolyzes RNA 2',3'-cyclic phosphodiester to an RNA 2'-phosphomonoester.</text>
</comment>
<dbReference type="EMBL" id="JACSPW010000008">
    <property type="protein sequence ID" value="MBD8033333.1"/>
    <property type="molecule type" value="Genomic_DNA"/>
</dbReference>
<dbReference type="Proteomes" id="UP000600565">
    <property type="component" value="Unassembled WGS sequence"/>
</dbReference>
<evidence type="ECO:0000256" key="1">
    <source>
        <dbReference type="ARBA" id="ARBA00022801"/>
    </source>
</evidence>
<dbReference type="NCBIfam" id="TIGR02258">
    <property type="entry name" value="2_5_ligase"/>
    <property type="match status" value="1"/>
</dbReference>
<dbReference type="SUPFAM" id="SSF55144">
    <property type="entry name" value="LigT-like"/>
    <property type="match status" value="1"/>
</dbReference>
<feature type="short sequence motif" description="HXTX 1" evidence="2">
    <location>
        <begin position="44"/>
        <end position="47"/>
    </location>
</feature>
<keyword evidence="1 2" id="KW-0378">Hydrolase</keyword>
<sequence>MEREAHYFWAVRIPDDVKQTIYDELTRIKPIFQFKRWVDLRDYHITLAFLGSVNPHQLQSVIHSVGEALKNQKAFMLDIEGLNVFGPQKAPRIFWGAVNKVEQLFQIQAIVYKTCLAEGFTLETRPYHPHITLARKWGKSEDFKMVDLETHNPFREKALSFQVNEIVLYKSNLENTPKYEPIAVFALTK</sequence>
<dbReference type="PANTHER" id="PTHR35561">
    <property type="entry name" value="RNA 2',3'-CYCLIC PHOSPHODIESTERASE"/>
    <property type="match status" value="1"/>
</dbReference>
<dbReference type="InterPro" id="IPR004175">
    <property type="entry name" value="RNA_CPDase"/>
</dbReference>
<name>A0ABR8XN12_9BACL</name>
<feature type="active site" description="Proton acceptor" evidence="2">
    <location>
        <position position="130"/>
    </location>
</feature>
<proteinExistence type="inferred from homology"/>
<feature type="active site" description="Proton donor" evidence="2">
    <location>
        <position position="44"/>
    </location>
</feature>